<evidence type="ECO:0000313" key="2">
    <source>
        <dbReference type="EMBL" id="KDE61515.1"/>
    </source>
</evidence>
<name>A0AB73BUP2_9FUSO</name>
<proteinExistence type="predicted"/>
<comment type="caution">
    <text evidence="2">The sequence shown here is derived from an EMBL/GenBank/DDBJ whole genome shotgun (WGS) entry which is preliminary data.</text>
</comment>
<accession>A0AB73BUP2</accession>
<protein>
    <submittedName>
        <fullName evidence="2">Uncharacterized protein</fullName>
    </submittedName>
</protein>
<organism evidence="2 3">
    <name type="scientific">Fusobacterium necrophorum BL</name>
    <dbReference type="NCBI Taxonomy" id="1441732"/>
    <lineage>
        <taxon>Bacteria</taxon>
        <taxon>Fusobacteriati</taxon>
        <taxon>Fusobacteriota</taxon>
        <taxon>Fusobacteriia</taxon>
        <taxon>Fusobacteriales</taxon>
        <taxon>Fusobacteriaceae</taxon>
        <taxon>Fusobacterium</taxon>
    </lineage>
</organism>
<dbReference type="EMBL" id="JAAC01000176">
    <property type="protein sequence ID" value="KDE61515.1"/>
    <property type="molecule type" value="Genomic_DNA"/>
</dbReference>
<keyword evidence="1" id="KW-0472">Membrane</keyword>
<evidence type="ECO:0000313" key="3">
    <source>
        <dbReference type="Proteomes" id="UP000027473"/>
    </source>
</evidence>
<keyword evidence="1" id="KW-1133">Transmembrane helix</keyword>
<keyword evidence="1" id="KW-0812">Transmembrane</keyword>
<evidence type="ECO:0000256" key="1">
    <source>
        <dbReference type="SAM" id="Phobius"/>
    </source>
</evidence>
<dbReference type="AlphaFoldDB" id="A0AB73BUP2"/>
<dbReference type="Proteomes" id="UP000027473">
    <property type="component" value="Unassembled WGS sequence"/>
</dbReference>
<sequence>MLQFFDILLSFLGVCAQKKSFFFTNLLNKKITSYKIFLNFLFLAAFIISLNSLETVKNIFIFFEAKENR</sequence>
<feature type="transmembrane region" description="Helical" evidence="1">
    <location>
        <begin position="40"/>
        <end position="63"/>
    </location>
</feature>
<gene>
    <name evidence="2" type="ORF">FUSO3_09930</name>
</gene>
<reference evidence="2 3" key="1">
    <citation type="submission" date="2014-01" db="EMBL/GenBank/DDBJ databases">
        <title>Comparative genomics of Fusobacterium necrophorum wild isolates.</title>
        <authorList>
            <person name="Kittichotirat W."/>
            <person name="Bumgarner R.E."/>
            <person name="Lawrence P."/>
        </authorList>
    </citation>
    <scope>NUCLEOTIDE SEQUENCE [LARGE SCALE GENOMIC DNA]</scope>
    <source>
        <strain evidence="2 3">BL</strain>
    </source>
</reference>